<keyword evidence="2" id="KW-0378">Hydrolase</keyword>
<feature type="domain" description="DJ-1/PfpI" evidence="1">
    <location>
        <begin position="5"/>
        <end position="175"/>
    </location>
</feature>
<dbReference type="InterPro" id="IPR029062">
    <property type="entry name" value="Class_I_gatase-like"/>
</dbReference>
<proteinExistence type="predicted"/>
<dbReference type="CDD" id="cd03140">
    <property type="entry name" value="GATase1_PfpI_3"/>
    <property type="match status" value="1"/>
</dbReference>
<dbReference type="PANTHER" id="PTHR48094:SF19">
    <property type="entry name" value="DJ-1_PFPI DOMAIN-CONTAINING PROTEIN"/>
    <property type="match status" value="1"/>
</dbReference>
<organism evidence="2 3">
    <name type="scientific">Candidatus Moduliflexus flocculans</name>
    <dbReference type="NCBI Taxonomy" id="1499966"/>
    <lineage>
        <taxon>Bacteria</taxon>
        <taxon>Candidatus Moduliflexota</taxon>
        <taxon>Candidatus Moduliflexia</taxon>
        <taxon>Candidatus Moduliflexales</taxon>
        <taxon>Candidatus Moduliflexaceae</taxon>
    </lineage>
</organism>
<dbReference type="Proteomes" id="UP000030700">
    <property type="component" value="Unassembled WGS sequence"/>
</dbReference>
<reference evidence="2 3" key="1">
    <citation type="journal article" date="2015" name="PeerJ">
        <title>First genomic representation of candidate bacterial phylum KSB3 points to enhanced environmental sensing as a trigger of wastewater bulking.</title>
        <authorList>
            <person name="Sekiguchi Y."/>
            <person name="Ohashi A."/>
            <person name="Parks D.H."/>
            <person name="Yamauchi T."/>
            <person name="Tyson G.W."/>
            <person name="Hugenholtz P."/>
        </authorList>
    </citation>
    <scope>NUCLEOTIDE SEQUENCE [LARGE SCALE GENOMIC DNA]</scope>
</reference>
<dbReference type="PANTHER" id="PTHR48094">
    <property type="entry name" value="PROTEIN/NUCLEIC ACID DEGLYCASE DJ-1-RELATED"/>
    <property type="match status" value="1"/>
</dbReference>
<dbReference type="EMBL" id="DF820456">
    <property type="protein sequence ID" value="GAK50211.1"/>
    <property type="molecule type" value="Genomic_DNA"/>
</dbReference>
<dbReference type="SUPFAM" id="SSF52317">
    <property type="entry name" value="Class I glutamine amidotransferase-like"/>
    <property type="match status" value="1"/>
</dbReference>
<dbReference type="GO" id="GO:0008233">
    <property type="term" value="F:peptidase activity"/>
    <property type="evidence" value="ECO:0007669"/>
    <property type="project" value="UniProtKB-KW"/>
</dbReference>
<evidence type="ECO:0000313" key="3">
    <source>
        <dbReference type="Proteomes" id="UP000030700"/>
    </source>
</evidence>
<accession>A0A0S6VXR8</accession>
<evidence type="ECO:0000313" key="2">
    <source>
        <dbReference type="EMBL" id="GAK50211.1"/>
    </source>
</evidence>
<name>A0A0S6VXR8_9BACT</name>
<gene>
    <name evidence="2" type="ORF">U14_01438</name>
</gene>
<keyword evidence="3" id="KW-1185">Reference proteome</keyword>
<dbReference type="HOGENOM" id="CLU_000445_44_5_0"/>
<dbReference type="Pfam" id="PF01965">
    <property type="entry name" value="DJ-1_PfpI"/>
    <property type="match status" value="1"/>
</dbReference>
<evidence type="ECO:0000259" key="1">
    <source>
        <dbReference type="Pfam" id="PF01965"/>
    </source>
</evidence>
<dbReference type="InterPro" id="IPR050325">
    <property type="entry name" value="Prot/Nucl_acid_deglycase"/>
</dbReference>
<protein>
    <submittedName>
        <fullName evidence="2">Putative intracellular protease, ThiJ/PfpI family</fullName>
    </submittedName>
</protein>
<dbReference type="GO" id="GO:0005737">
    <property type="term" value="C:cytoplasm"/>
    <property type="evidence" value="ECO:0007669"/>
    <property type="project" value="TreeGrafter"/>
</dbReference>
<dbReference type="AlphaFoldDB" id="A0A0S6VXR8"/>
<dbReference type="Gene3D" id="3.40.50.880">
    <property type="match status" value="1"/>
</dbReference>
<dbReference type="InterPro" id="IPR002818">
    <property type="entry name" value="DJ-1/PfpI"/>
</dbReference>
<keyword evidence="2" id="KW-0645">Protease</keyword>
<dbReference type="GO" id="GO:0006508">
    <property type="term" value="P:proteolysis"/>
    <property type="evidence" value="ECO:0007669"/>
    <property type="project" value="UniProtKB-KW"/>
</dbReference>
<dbReference type="STRING" id="1499966.U14_01438"/>
<sequence>MKKIAYLYVFDTLADWEPAYVTAELQSGQCFKDKTLQYEVQTVSLTTNPIRTMGGLRILPDLTLSEFNIHDAGLLILPGGFAWTEPFHAPVFDKVTACLNAHVPVAAICGATVALAANGFLNDRKHTSNDLGYLKATCPNYKGEALYQQTPAAIDGDLITAAGVAPLEFSYEILKRLDVFSPETLDAWYKLYKTQNAEYFFALMNSLSKTQS</sequence>